<evidence type="ECO:0000256" key="2">
    <source>
        <dbReference type="ARBA" id="ARBA00023264"/>
    </source>
</evidence>
<keyword evidence="2" id="KW-1208">Phospholipid metabolism</keyword>
<keyword evidence="1" id="KW-0444">Lipid biosynthesis</keyword>
<dbReference type="Proteomes" id="UP000014760">
    <property type="component" value="Unassembled WGS sequence"/>
</dbReference>
<dbReference type="EMBL" id="AMQN01004997">
    <property type="status" value="NOT_ANNOTATED_CDS"/>
    <property type="molecule type" value="Genomic_DNA"/>
</dbReference>
<evidence type="ECO:0000256" key="5">
    <source>
        <dbReference type="ARBA" id="ARBA00038874"/>
    </source>
</evidence>
<dbReference type="SUPFAM" id="SSF56112">
    <property type="entry name" value="Protein kinase-like (PK-like)"/>
    <property type="match status" value="1"/>
</dbReference>
<organism evidence="6 7">
    <name type="scientific">Capitella teleta</name>
    <name type="common">Polychaete worm</name>
    <dbReference type="NCBI Taxonomy" id="283909"/>
    <lineage>
        <taxon>Eukaryota</taxon>
        <taxon>Metazoa</taxon>
        <taxon>Spiralia</taxon>
        <taxon>Lophotrochozoa</taxon>
        <taxon>Annelida</taxon>
        <taxon>Polychaeta</taxon>
        <taxon>Sedentaria</taxon>
        <taxon>Scolecida</taxon>
        <taxon>Capitellidae</taxon>
        <taxon>Capitella</taxon>
    </lineage>
</organism>
<protein>
    <recommendedName>
        <fullName evidence="5">ethanolamine kinase</fullName>
        <ecNumber evidence="5">2.7.1.82</ecNumber>
    </recommendedName>
</protein>
<accession>X1YVM1</accession>
<evidence type="ECO:0000313" key="7">
    <source>
        <dbReference type="Proteomes" id="UP000014760"/>
    </source>
</evidence>
<reference evidence="6" key="3">
    <citation type="submission" date="2015-06" db="UniProtKB">
        <authorList>
            <consortium name="EnsemblMetazoa"/>
        </authorList>
    </citation>
    <scope>IDENTIFICATION</scope>
</reference>
<name>X1YVM1_CAPTE</name>
<evidence type="ECO:0000256" key="3">
    <source>
        <dbReference type="ARBA" id="ARBA00037883"/>
    </source>
</evidence>
<reference evidence="7" key="2">
    <citation type="journal article" date="2013" name="Nature">
        <title>Insights into bilaterian evolution from three spiralian genomes.</title>
        <authorList>
            <person name="Simakov O."/>
            <person name="Marletaz F."/>
            <person name="Cho S.J."/>
            <person name="Edsinger-Gonzales E."/>
            <person name="Havlak P."/>
            <person name="Hellsten U."/>
            <person name="Kuo D.H."/>
            <person name="Larsson T."/>
            <person name="Lv J."/>
            <person name="Arendt D."/>
            <person name="Savage R."/>
            <person name="Osoegawa K."/>
            <person name="de Jong P."/>
            <person name="Grimwood J."/>
            <person name="Chapman J.A."/>
            <person name="Shapiro H."/>
            <person name="Aerts A."/>
            <person name="Otillar R.P."/>
            <person name="Terry A.Y."/>
            <person name="Boore J.L."/>
            <person name="Grigoriev I.V."/>
            <person name="Lindberg D.R."/>
            <person name="Seaver E.C."/>
            <person name="Weisblat D.A."/>
            <person name="Putnam N.H."/>
            <person name="Rokhsar D.S."/>
        </authorList>
    </citation>
    <scope>NUCLEOTIDE SEQUENCE</scope>
    <source>
        <strain evidence="7">I ESC-2004</strain>
    </source>
</reference>
<keyword evidence="1" id="KW-0594">Phospholipid biosynthesis</keyword>
<reference evidence="7" key="1">
    <citation type="submission" date="2012-12" db="EMBL/GenBank/DDBJ databases">
        <authorList>
            <person name="Hellsten U."/>
            <person name="Grimwood J."/>
            <person name="Chapman J.A."/>
            <person name="Shapiro H."/>
            <person name="Aerts A."/>
            <person name="Otillar R.P."/>
            <person name="Terry A.Y."/>
            <person name="Boore J.L."/>
            <person name="Simakov O."/>
            <person name="Marletaz F."/>
            <person name="Cho S.-J."/>
            <person name="Edsinger-Gonzales E."/>
            <person name="Havlak P."/>
            <person name="Kuo D.-H."/>
            <person name="Larsson T."/>
            <person name="Lv J."/>
            <person name="Arendt D."/>
            <person name="Savage R."/>
            <person name="Osoegawa K."/>
            <person name="de Jong P."/>
            <person name="Lindberg D.R."/>
            <person name="Seaver E.C."/>
            <person name="Weisblat D.A."/>
            <person name="Putnam N.H."/>
            <person name="Grigoriev I.V."/>
            <person name="Rokhsar D.S."/>
        </authorList>
    </citation>
    <scope>NUCLEOTIDE SEQUENCE</scope>
    <source>
        <strain evidence="7">I ESC-2004</strain>
    </source>
</reference>
<dbReference type="InterPro" id="IPR011009">
    <property type="entry name" value="Kinase-like_dom_sf"/>
</dbReference>
<comment type="pathway">
    <text evidence="3">Phospholipid metabolism; phosphatidylethanolamine biosynthesis; phosphatidylethanolamine from ethanolamine: step 1/3.</text>
</comment>
<proteinExistence type="inferred from homology"/>
<dbReference type="OrthoDB" id="10267235at2759"/>
<dbReference type="Pfam" id="PF01633">
    <property type="entry name" value="Choline_kinase"/>
    <property type="match status" value="1"/>
</dbReference>
<dbReference type="PANTHER" id="PTHR22603">
    <property type="entry name" value="CHOLINE/ETHANOALAMINE KINASE"/>
    <property type="match status" value="1"/>
</dbReference>
<dbReference type="HOGENOM" id="CLU_1241151_0_0_1"/>
<sequence length="223" mass="25193">MKVFTDGTSNQLVGCCNQQRPQAGMVLVRVYGPKTELLIDRDAELVIMTLLSAAACGPGLLAKFSNGVAYEFVPGHCLTLEQIRTEKYGSLTAKAMAKIHSIDPSNLLPPSLTIDREPKLFQNLKKYLDLLPEKFDDETKHRRFQQLKGKCDFAKEVEVLERELLPLESPVVLCHNDLQINNIIYSSDKDEICFIDFEYSAFNFAAYDIAVHFCEYCGQFEAQ</sequence>
<evidence type="ECO:0000256" key="1">
    <source>
        <dbReference type="ARBA" id="ARBA00023209"/>
    </source>
</evidence>
<dbReference type="EC" id="2.7.1.82" evidence="5"/>
<evidence type="ECO:0000256" key="4">
    <source>
        <dbReference type="ARBA" id="ARBA00038211"/>
    </source>
</evidence>
<dbReference type="STRING" id="283909.R7VE66"/>
<evidence type="ECO:0000313" key="6">
    <source>
        <dbReference type="EnsemblMetazoa" id="CapteP113545"/>
    </source>
</evidence>
<keyword evidence="7" id="KW-1185">Reference proteome</keyword>
<dbReference type="OMA" id="FENGCAY"/>
<dbReference type="Gene3D" id="3.90.1200.10">
    <property type="match status" value="1"/>
</dbReference>
<dbReference type="EnsemblMetazoa" id="CapteT113545">
    <property type="protein sequence ID" value="CapteP113545"/>
    <property type="gene ID" value="CapteG113545"/>
</dbReference>
<comment type="similarity">
    <text evidence="4">Belongs to the choline/ethanolamine kinase family.</text>
</comment>
<dbReference type="PANTHER" id="PTHR22603:SF66">
    <property type="entry name" value="ETHANOLAMINE KINASE"/>
    <property type="match status" value="1"/>
</dbReference>
<keyword evidence="1" id="KW-0443">Lipid metabolism</keyword>